<dbReference type="Proteomes" id="UP000199626">
    <property type="component" value="Unassembled WGS sequence"/>
</dbReference>
<keyword evidence="5" id="KW-0997">Cell inner membrane</keyword>
<evidence type="ECO:0000259" key="10">
    <source>
        <dbReference type="Pfam" id="PF11356"/>
    </source>
</evidence>
<feature type="domain" description="Type II secretion system protein GspC N-terminal" evidence="10">
    <location>
        <begin position="16"/>
        <end position="147"/>
    </location>
</feature>
<evidence type="ECO:0000313" key="12">
    <source>
        <dbReference type="Proteomes" id="UP000199626"/>
    </source>
</evidence>
<keyword evidence="6" id="KW-0812">Transmembrane</keyword>
<comment type="similarity">
    <text evidence="2">Belongs to the GSP C family.</text>
</comment>
<keyword evidence="12" id="KW-1185">Reference proteome</keyword>
<dbReference type="GO" id="GO:0015628">
    <property type="term" value="P:protein secretion by the type II secretion system"/>
    <property type="evidence" value="ECO:0007669"/>
    <property type="project" value="InterPro"/>
</dbReference>
<dbReference type="Pfam" id="PF11356">
    <property type="entry name" value="T2SSC"/>
    <property type="match status" value="1"/>
</dbReference>
<keyword evidence="7" id="KW-0653">Protein transport</keyword>
<evidence type="ECO:0000256" key="3">
    <source>
        <dbReference type="ARBA" id="ARBA00022448"/>
    </source>
</evidence>
<evidence type="ECO:0000313" key="11">
    <source>
        <dbReference type="EMBL" id="SDB19538.1"/>
    </source>
</evidence>
<dbReference type="EMBL" id="FMXN01000003">
    <property type="protein sequence ID" value="SDB19538.1"/>
    <property type="molecule type" value="Genomic_DNA"/>
</dbReference>
<evidence type="ECO:0000256" key="8">
    <source>
        <dbReference type="ARBA" id="ARBA00022989"/>
    </source>
</evidence>
<dbReference type="GO" id="GO:0005886">
    <property type="term" value="C:plasma membrane"/>
    <property type="evidence" value="ECO:0007669"/>
    <property type="project" value="UniProtKB-SubCell"/>
</dbReference>
<name>A0A1G6BG26_9GAMM</name>
<dbReference type="Gene3D" id="2.30.30.830">
    <property type="match status" value="1"/>
</dbReference>
<dbReference type="STRING" id="1159017.SAMN02927930_00777"/>
<dbReference type="SUPFAM" id="SSF50156">
    <property type="entry name" value="PDZ domain-like"/>
    <property type="match status" value="1"/>
</dbReference>
<evidence type="ECO:0000256" key="2">
    <source>
        <dbReference type="ARBA" id="ARBA00007986"/>
    </source>
</evidence>
<evidence type="ECO:0000256" key="1">
    <source>
        <dbReference type="ARBA" id="ARBA00004533"/>
    </source>
</evidence>
<evidence type="ECO:0000256" key="7">
    <source>
        <dbReference type="ARBA" id="ARBA00022927"/>
    </source>
</evidence>
<dbReference type="GO" id="GO:0015627">
    <property type="term" value="C:type II protein secretion system complex"/>
    <property type="evidence" value="ECO:0007669"/>
    <property type="project" value="InterPro"/>
</dbReference>
<proteinExistence type="inferred from homology"/>
<evidence type="ECO:0000256" key="9">
    <source>
        <dbReference type="ARBA" id="ARBA00023136"/>
    </source>
</evidence>
<dbReference type="OrthoDB" id="1491375at2"/>
<evidence type="ECO:0000256" key="4">
    <source>
        <dbReference type="ARBA" id="ARBA00022475"/>
    </source>
</evidence>
<dbReference type="AlphaFoldDB" id="A0A1G6BG26"/>
<reference evidence="12" key="1">
    <citation type="submission" date="2016-10" db="EMBL/GenBank/DDBJ databases">
        <authorList>
            <person name="Varghese N."/>
            <person name="Submissions S."/>
        </authorList>
    </citation>
    <scope>NUCLEOTIDE SEQUENCE [LARGE SCALE GENOMIC DNA]</scope>
    <source>
        <strain evidence="12">CGMCC 1.10824</strain>
    </source>
</reference>
<gene>
    <name evidence="11" type="ORF">SAMN02927930_00777</name>
</gene>
<dbReference type="InterPro" id="IPR001639">
    <property type="entry name" value="T2SS_protein-GspC"/>
</dbReference>
<keyword evidence="8" id="KW-1133">Transmembrane helix</keyword>
<keyword evidence="3" id="KW-0813">Transport</keyword>
<accession>A0A1G6BG26</accession>
<keyword evidence="9" id="KW-0472">Membrane</keyword>
<dbReference type="NCBIfam" id="TIGR01713">
    <property type="entry name" value="typeII_sec_gspC"/>
    <property type="match status" value="1"/>
</dbReference>
<dbReference type="InterPro" id="IPR024961">
    <property type="entry name" value="T2SS_GspC_N"/>
</dbReference>
<evidence type="ECO:0000256" key="6">
    <source>
        <dbReference type="ARBA" id="ARBA00022692"/>
    </source>
</evidence>
<organism evidence="11 12">
    <name type="scientific">Pseudidiomarina indica</name>
    <dbReference type="NCBI Taxonomy" id="1159017"/>
    <lineage>
        <taxon>Bacteria</taxon>
        <taxon>Pseudomonadati</taxon>
        <taxon>Pseudomonadota</taxon>
        <taxon>Gammaproteobacteria</taxon>
        <taxon>Alteromonadales</taxon>
        <taxon>Idiomarinaceae</taxon>
        <taxon>Pseudidiomarina</taxon>
    </lineage>
</organism>
<dbReference type="RefSeq" id="WP_092591949.1">
    <property type="nucleotide sequence ID" value="NZ_FMXN01000003.1"/>
</dbReference>
<evidence type="ECO:0000256" key="5">
    <source>
        <dbReference type="ARBA" id="ARBA00022519"/>
    </source>
</evidence>
<dbReference type="InterPro" id="IPR036034">
    <property type="entry name" value="PDZ_sf"/>
</dbReference>
<sequence>MQIQNTHVNTVLTIVFAVAATWLAAQLTWRLVTPSPTIAAGPIRMTETPAHQQNSVRPLLALNLFGTANAEAPVTTVNAPRTSLNIRLLGVSAATVASRSAAIIERNGTQQVYGVGEKLDGTAVEIKEIYADRLILDNNGRLETLELEDIGELSPGLSLSMANSANTEVRTSQRAAARNPNVQAQIVSNERLSDGSILDVVRITPVRAGNRLTGYRLQAGRQPQWFEQVGFKDGDIAIVINGKDLTDVRGAMAITGQLGQLTEATVTVLRDGETLDIPISMTELLTALPTVEPEQEN</sequence>
<protein>
    <submittedName>
        <fullName evidence="11">General secretion pathway protein C</fullName>
    </submittedName>
</protein>
<comment type="subcellular location">
    <subcellularLocation>
        <location evidence="1">Cell inner membrane</location>
    </subcellularLocation>
</comment>
<keyword evidence="4" id="KW-1003">Cell membrane</keyword>
<dbReference type="Gene3D" id="2.30.42.10">
    <property type="match status" value="1"/>
</dbReference>